<protein>
    <recommendedName>
        <fullName evidence="2">Pyridoxamine 5'-phosphate oxidase N-terminal domain-containing protein</fullName>
    </recommendedName>
</protein>
<gene>
    <name evidence="3" type="ORF">AVDCRST_MAG01-01-2937</name>
</gene>
<sequence length="134" mass="14729">MSDFTEKEIEYLRDQRLGRLATVNASGRPHVVPVGFRYNPELDVIDVGGHNLSRSKKFRDVGETGRGAFVVDDVLPPWRPRGVEVRGRAEVFGEGGGEVSPGSADEVIRIRPERIVGWGIDSDAYAPNARSVGR</sequence>
<dbReference type="GO" id="GO:0070967">
    <property type="term" value="F:coenzyme F420 binding"/>
    <property type="evidence" value="ECO:0007669"/>
    <property type="project" value="TreeGrafter"/>
</dbReference>
<keyword evidence="1" id="KW-0560">Oxidoreductase</keyword>
<dbReference type="AlphaFoldDB" id="A0A6J4Q5F4"/>
<proteinExistence type="predicted"/>
<dbReference type="InterPro" id="IPR052019">
    <property type="entry name" value="F420H2_bilvrd_red/Heme_oxyg"/>
</dbReference>
<accession>A0A6J4Q5F4</accession>
<dbReference type="Pfam" id="PF01243">
    <property type="entry name" value="PNPOx_N"/>
    <property type="match status" value="1"/>
</dbReference>
<evidence type="ECO:0000313" key="3">
    <source>
        <dbReference type="EMBL" id="CAA9431176.1"/>
    </source>
</evidence>
<dbReference type="SUPFAM" id="SSF50475">
    <property type="entry name" value="FMN-binding split barrel"/>
    <property type="match status" value="1"/>
</dbReference>
<dbReference type="Gene3D" id="2.30.110.10">
    <property type="entry name" value="Electron Transport, Fmn-binding Protein, Chain A"/>
    <property type="match status" value="1"/>
</dbReference>
<dbReference type="GO" id="GO:0016627">
    <property type="term" value="F:oxidoreductase activity, acting on the CH-CH group of donors"/>
    <property type="evidence" value="ECO:0007669"/>
    <property type="project" value="TreeGrafter"/>
</dbReference>
<dbReference type="PANTHER" id="PTHR35176:SF6">
    <property type="entry name" value="HEME OXYGENASE HI_0854-RELATED"/>
    <property type="match status" value="1"/>
</dbReference>
<reference evidence="3" key="1">
    <citation type="submission" date="2020-02" db="EMBL/GenBank/DDBJ databases">
        <authorList>
            <person name="Meier V. D."/>
        </authorList>
    </citation>
    <scope>NUCLEOTIDE SEQUENCE</scope>
    <source>
        <strain evidence="3">AVDCRST_MAG01</strain>
    </source>
</reference>
<feature type="domain" description="Pyridoxamine 5'-phosphate oxidase N-terminal" evidence="2">
    <location>
        <begin position="6"/>
        <end position="94"/>
    </location>
</feature>
<dbReference type="GO" id="GO:0005829">
    <property type="term" value="C:cytosol"/>
    <property type="evidence" value="ECO:0007669"/>
    <property type="project" value="TreeGrafter"/>
</dbReference>
<dbReference type="InterPro" id="IPR024031">
    <property type="entry name" value="MSMEG_5819/OxyR"/>
</dbReference>
<dbReference type="NCBIfam" id="TIGR04023">
    <property type="entry name" value="PPOX_MSMEG_5819"/>
    <property type="match status" value="1"/>
</dbReference>
<dbReference type="InterPro" id="IPR012349">
    <property type="entry name" value="Split_barrel_FMN-bd"/>
</dbReference>
<name>A0A6J4Q5F4_9ACTN</name>
<evidence type="ECO:0000256" key="1">
    <source>
        <dbReference type="ARBA" id="ARBA00023002"/>
    </source>
</evidence>
<dbReference type="PANTHER" id="PTHR35176">
    <property type="entry name" value="HEME OXYGENASE HI_0854-RELATED"/>
    <property type="match status" value="1"/>
</dbReference>
<organism evidence="3">
    <name type="scientific">uncultured Rubrobacteraceae bacterium</name>
    <dbReference type="NCBI Taxonomy" id="349277"/>
    <lineage>
        <taxon>Bacteria</taxon>
        <taxon>Bacillati</taxon>
        <taxon>Actinomycetota</taxon>
        <taxon>Rubrobacteria</taxon>
        <taxon>Rubrobacterales</taxon>
        <taxon>Rubrobacteraceae</taxon>
        <taxon>environmental samples</taxon>
    </lineage>
</organism>
<dbReference type="InterPro" id="IPR011576">
    <property type="entry name" value="Pyridox_Oxase_N"/>
</dbReference>
<dbReference type="EMBL" id="CADCUW010000389">
    <property type="protein sequence ID" value="CAA9431176.1"/>
    <property type="molecule type" value="Genomic_DNA"/>
</dbReference>
<evidence type="ECO:0000259" key="2">
    <source>
        <dbReference type="Pfam" id="PF01243"/>
    </source>
</evidence>